<sequence>MEVAVTYNEGHNMKMEKNFTLNFLLTIATVKNMKNMSQLPTTVTTQLPPNQDEAASIFCIFVIRGTNEYENSLPPREQ</sequence>
<gene>
    <name evidence="1" type="ORF">NEZAVI_LOCUS12076</name>
</gene>
<proteinExistence type="predicted"/>
<keyword evidence="2" id="KW-1185">Reference proteome</keyword>
<dbReference type="EMBL" id="OV725081">
    <property type="protein sequence ID" value="CAH1403469.1"/>
    <property type="molecule type" value="Genomic_DNA"/>
</dbReference>
<name>A0A9P0HJV8_NEZVI</name>
<accession>A0A9P0HJV8</accession>
<reference evidence="1" key="1">
    <citation type="submission" date="2022-01" db="EMBL/GenBank/DDBJ databases">
        <authorList>
            <person name="King R."/>
        </authorList>
    </citation>
    <scope>NUCLEOTIDE SEQUENCE</scope>
</reference>
<evidence type="ECO:0000313" key="2">
    <source>
        <dbReference type="Proteomes" id="UP001152798"/>
    </source>
</evidence>
<dbReference type="AlphaFoldDB" id="A0A9P0HJV8"/>
<evidence type="ECO:0000313" key="1">
    <source>
        <dbReference type="EMBL" id="CAH1403469.1"/>
    </source>
</evidence>
<protein>
    <submittedName>
        <fullName evidence="1">Uncharacterized protein</fullName>
    </submittedName>
</protein>
<organism evidence="1 2">
    <name type="scientific">Nezara viridula</name>
    <name type="common">Southern green stink bug</name>
    <name type="synonym">Cimex viridulus</name>
    <dbReference type="NCBI Taxonomy" id="85310"/>
    <lineage>
        <taxon>Eukaryota</taxon>
        <taxon>Metazoa</taxon>
        <taxon>Ecdysozoa</taxon>
        <taxon>Arthropoda</taxon>
        <taxon>Hexapoda</taxon>
        <taxon>Insecta</taxon>
        <taxon>Pterygota</taxon>
        <taxon>Neoptera</taxon>
        <taxon>Paraneoptera</taxon>
        <taxon>Hemiptera</taxon>
        <taxon>Heteroptera</taxon>
        <taxon>Panheteroptera</taxon>
        <taxon>Pentatomomorpha</taxon>
        <taxon>Pentatomoidea</taxon>
        <taxon>Pentatomidae</taxon>
        <taxon>Pentatominae</taxon>
        <taxon>Nezara</taxon>
    </lineage>
</organism>
<dbReference type="Proteomes" id="UP001152798">
    <property type="component" value="Chromosome 5"/>
</dbReference>